<organism evidence="2 3">
    <name type="scientific">Adhaeribacter aerolatus</name>
    <dbReference type="NCBI Taxonomy" id="670289"/>
    <lineage>
        <taxon>Bacteria</taxon>
        <taxon>Pseudomonadati</taxon>
        <taxon>Bacteroidota</taxon>
        <taxon>Cytophagia</taxon>
        <taxon>Cytophagales</taxon>
        <taxon>Hymenobacteraceae</taxon>
        <taxon>Adhaeribacter</taxon>
    </lineage>
</organism>
<dbReference type="InterPro" id="IPR014710">
    <property type="entry name" value="RmlC-like_jellyroll"/>
</dbReference>
<dbReference type="Gene3D" id="2.60.120.10">
    <property type="entry name" value="Jelly Rolls"/>
    <property type="match status" value="1"/>
</dbReference>
<dbReference type="RefSeq" id="WP_246151024.1">
    <property type="nucleotide sequence ID" value="NZ_BJYS01000019.1"/>
</dbReference>
<keyword evidence="3" id="KW-1185">Reference proteome</keyword>
<reference evidence="2 3" key="1">
    <citation type="submission" date="2019-07" db="EMBL/GenBank/DDBJ databases">
        <title>Whole genome shotgun sequence of Adhaeribacter aerolatus NBRC 106133.</title>
        <authorList>
            <person name="Hosoyama A."/>
            <person name="Uohara A."/>
            <person name="Ohji S."/>
            <person name="Ichikawa N."/>
        </authorList>
    </citation>
    <scope>NUCLEOTIDE SEQUENCE [LARGE SCALE GENOMIC DNA]</scope>
    <source>
        <strain evidence="2 3">NBRC 106133</strain>
    </source>
</reference>
<dbReference type="Pfam" id="PF07883">
    <property type="entry name" value="Cupin_2"/>
    <property type="match status" value="1"/>
</dbReference>
<dbReference type="EMBL" id="BJYS01000019">
    <property type="protein sequence ID" value="GEO05038.1"/>
    <property type="molecule type" value="Genomic_DNA"/>
</dbReference>
<dbReference type="InterPro" id="IPR011051">
    <property type="entry name" value="RmlC_Cupin_sf"/>
</dbReference>
<evidence type="ECO:0000313" key="2">
    <source>
        <dbReference type="EMBL" id="GEO05038.1"/>
    </source>
</evidence>
<dbReference type="Proteomes" id="UP000321532">
    <property type="component" value="Unassembled WGS sequence"/>
</dbReference>
<gene>
    <name evidence="2" type="ORF">AAE02nite_27020</name>
</gene>
<dbReference type="InterPro" id="IPR013096">
    <property type="entry name" value="Cupin_2"/>
</dbReference>
<evidence type="ECO:0000259" key="1">
    <source>
        <dbReference type="Pfam" id="PF07883"/>
    </source>
</evidence>
<accession>A0A512AZ93</accession>
<feature type="domain" description="Cupin type-2" evidence="1">
    <location>
        <begin position="15"/>
        <end position="76"/>
    </location>
</feature>
<protein>
    <recommendedName>
        <fullName evidence="1">Cupin type-2 domain-containing protein</fullName>
    </recommendedName>
</protein>
<dbReference type="SUPFAM" id="SSF51182">
    <property type="entry name" value="RmlC-like cupins"/>
    <property type="match status" value="1"/>
</dbReference>
<comment type="caution">
    <text evidence="2">The sequence shown here is derived from an EMBL/GenBank/DDBJ whole genome shotgun (WGS) entry which is preliminary data.</text>
</comment>
<dbReference type="AlphaFoldDB" id="A0A512AZ93"/>
<sequence length="91" mass="10154">MEEIHKNASYKILQITLPAGKIMPRHYATSDAFIMVVSGEARLSLTTKEQILQPGATFPIPAREPHTLEILSDFRAFVVLAADANIEFNEK</sequence>
<proteinExistence type="predicted"/>
<evidence type="ECO:0000313" key="3">
    <source>
        <dbReference type="Proteomes" id="UP000321532"/>
    </source>
</evidence>
<name>A0A512AZ93_9BACT</name>